<dbReference type="InterPro" id="IPR028171">
    <property type="entry name" value="Codanin-1_C"/>
</dbReference>
<dbReference type="EMBL" id="JACEEZ010002592">
    <property type="protein sequence ID" value="KAG0728133.1"/>
    <property type="molecule type" value="Genomic_DNA"/>
</dbReference>
<gene>
    <name evidence="3" type="ORF">GWK47_033130</name>
</gene>
<accession>A0A8J5CPQ2</accession>
<feature type="region of interest" description="Disordered" evidence="1">
    <location>
        <begin position="1"/>
        <end position="20"/>
    </location>
</feature>
<evidence type="ECO:0000313" key="4">
    <source>
        <dbReference type="Proteomes" id="UP000770661"/>
    </source>
</evidence>
<dbReference type="OrthoDB" id="20982at2759"/>
<comment type="caution">
    <text evidence="3">The sequence shown here is derived from an EMBL/GenBank/DDBJ whole genome shotgun (WGS) entry which is preliminary data.</text>
</comment>
<protein>
    <recommendedName>
        <fullName evidence="2">Codanin-1 C-terminal domain-containing protein</fullName>
    </recommendedName>
</protein>
<dbReference type="Pfam" id="PF15296">
    <property type="entry name" value="Codanin-1_C"/>
    <property type="match status" value="1"/>
</dbReference>
<feature type="region of interest" description="Disordered" evidence="1">
    <location>
        <begin position="61"/>
        <end position="80"/>
    </location>
</feature>
<evidence type="ECO:0000313" key="3">
    <source>
        <dbReference type="EMBL" id="KAG0728133.1"/>
    </source>
</evidence>
<dbReference type="AlphaFoldDB" id="A0A8J5CPQ2"/>
<dbReference type="Proteomes" id="UP000770661">
    <property type="component" value="Unassembled WGS sequence"/>
</dbReference>
<keyword evidence="4" id="KW-1185">Reference proteome</keyword>
<evidence type="ECO:0000256" key="1">
    <source>
        <dbReference type="SAM" id="MobiDB-lite"/>
    </source>
</evidence>
<evidence type="ECO:0000259" key="2">
    <source>
        <dbReference type="Pfam" id="PF15296"/>
    </source>
</evidence>
<proteinExistence type="predicted"/>
<feature type="domain" description="Codanin-1 C-terminal" evidence="2">
    <location>
        <begin position="28"/>
        <end position="86"/>
    </location>
</feature>
<name>A0A8J5CPQ2_CHIOP</name>
<reference evidence="3" key="1">
    <citation type="submission" date="2020-07" db="EMBL/GenBank/DDBJ databases">
        <title>The High-quality genome of the commercially important snow crab, Chionoecetes opilio.</title>
        <authorList>
            <person name="Jeong J.-H."/>
            <person name="Ryu S."/>
        </authorList>
    </citation>
    <scope>NUCLEOTIDE SEQUENCE</scope>
    <source>
        <strain evidence="3">MADBK_172401_WGS</strain>
        <tissue evidence="3">Digestive gland</tissue>
    </source>
</reference>
<sequence>MSMVETPQVTPLKGQESPLATETPITLDEALFVDHQMITLCCPFVSELKNLLSDALLGGAGSNKGSSTFRKITPHSASDRSVHTHQQLQVGLLYSGVEVHDILAL</sequence>
<organism evidence="3 4">
    <name type="scientific">Chionoecetes opilio</name>
    <name type="common">Atlantic snow crab</name>
    <name type="synonym">Cancer opilio</name>
    <dbReference type="NCBI Taxonomy" id="41210"/>
    <lineage>
        <taxon>Eukaryota</taxon>
        <taxon>Metazoa</taxon>
        <taxon>Ecdysozoa</taxon>
        <taxon>Arthropoda</taxon>
        <taxon>Crustacea</taxon>
        <taxon>Multicrustacea</taxon>
        <taxon>Malacostraca</taxon>
        <taxon>Eumalacostraca</taxon>
        <taxon>Eucarida</taxon>
        <taxon>Decapoda</taxon>
        <taxon>Pleocyemata</taxon>
        <taxon>Brachyura</taxon>
        <taxon>Eubrachyura</taxon>
        <taxon>Majoidea</taxon>
        <taxon>Majidae</taxon>
        <taxon>Chionoecetes</taxon>
    </lineage>
</organism>